<keyword evidence="3" id="KW-1185">Reference proteome</keyword>
<dbReference type="PANTHER" id="PTHR13166">
    <property type="entry name" value="PROTEIN C6ORF149"/>
    <property type="match status" value="1"/>
</dbReference>
<dbReference type="AlphaFoldDB" id="A0A2A6BUI9"/>
<dbReference type="Pfam" id="PF05347">
    <property type="entry name" value="Complex1_LYR"/>
    <property type="match status" value="1"/>
</dbReference>
<dbReference type="InterPro" id="IPR051522">
    <property type="entry name" value="ISC_assembly_LYR"/>
</dbReference>
<dbReference type="Proteomes" id="UP000005239">
    <property type="component" value="Unassembled WGS sequence"/>
</dbReference>
<proteinExistence type="inferred from homology"/>
<evidence type="ECO:0000313" key="3">
    <source>
        <dbReference type="Proteomes" id="UP000005239"/>
    </source>
</evidence>
<evidence type="ECO:0000256" key="1">
    <source>
        <dbReference type="ARBA" id="ARBA00009508"/>
    </source>
</evidence>
<dbReference type="EnsemblMetazoa" id="PPA08351.1">
    <property type="protein sequence ID" value="PPA08351.1"/>
    <property type="gene ID" value="WBGene00097905"/>
</dbReference>
<comment type="similarity">
    <text evidence="1">Belongs to the complex I LYR family.</text>
</comment>
<protein>
    <submittedName>
        <fullName evidence="2">Uncharacterized protein</fullName>
    </submittedName>
</protein>
<evidence type="ECO:0000313" key="2">
    <source>
        <dbReference type="EnsemblMetazoa" id="PPA08351.1"/>
    </source>
</evidence>
<gene>
    <name evidence="2" type="primary">WBGene00097905</name>
</gene>
<dbReference type="GO" id="GO:1990221">
    <property type="term" value="C:L-cysteine desulfurase complex"/>
    <property type="evidence" value="ECO:0000318"/>
    <property type="project" value="GO_Central"/>
</dbReference>
<dbReference type="CDD" id="cd20264">
    <property type="entry name" value="Complex1_LYR_LYRM4"/>
    <property type="match status" value="1"/>
</dbReference>
<accession>A0A2A6BUI9</accession>
<dbReference type="PANTHER" id="PTHR13166:SF7">
    <property type="entry name" value="LYR MOTIF-CONTAINING PROTEIN 4"/>
    <property type="match status" value="1"/>
</dbReference>
<accession>A0A8R1U929</accession>
<dbReference type="InterPro" id="IPR045297">
    <property type="entry name" value="Complex1_LYR_LYRM4"/>
</dbReference>
<dbReference type="GO" id="GO:0005739">
    <property type="term" value="C:mitochondrion"/>
    <property type="evidence" value="ECO:0000318"/>
    <property type="project" value="GO_Central"/>
</dbReference>
<dbReference type="OrthoDB" id="275715at2759"/>
<organism evidence="2 3">
    <name type="scientific">Pristionchus pacificus</name>
    <name type="common">Parasitic nematode worm</name>
    <dbReference type="NCBI Taxonomy" id="54126"/>
    <lineage>
        <taxon>Eukaryota</taxon>
        <taxon>Metazoa</taxon>
        <taxon>Ecdysozoa</taxon>
        <taxon>Nematoda</taxon>
        <taxon>Chromadorea</taxon>
        <taxon>Rhabditida</taxon>
        <taxon>Rhabditina</taxon>
        <taxon>Diplogasteromorpha</taxon>
        <taxon>Diplogasteroidea</taxon>
        <taxon>Neodiplogasteridae</taxon>
        <taxon>Pristionchus</taxon>
    </lineage>
</organism>
<reference evidence="3" key="1">
    <citation type="journal article" date="2008" name="Nat. Genet.">
        <title>The Pristionchus pacificus genome provides a unique perspective on nematode lifestyle and parasitism.</title>
        <authorList>
            <person name="Dieterich C."/>
            <person name="Clifton S.W."/>
            <person name="Schuster L.N."/>
            <person name="Chinwalla A."/>
            <person name="Delehaunty K."/>
            <person name="Dinkelacker I."/>
            <person name="Fulton L."/>
            <person name="Fulton R."/>
            <person name="Godfrey J."/>
            <person name="Minx P."/>
            <person name="Mitreva M."/>
            <person name="Roeseler W."/>
            <person name="Tian H."/>
            <person name="Witte H."/>
            <person name="Yang S.P."/>
            <person name="Wilson R.K."/>
            <person name="Sommer R.J."/>
        </authorList>
    </citation>
    <scope>NUCLEOTIDE SEQUENCE [LARGE SCALE GENOMIC DNA]</scope>
    <source>
        <strain evidence="3">PS312</strain>
    </source>
</reference>
<dbReference type="InterPro" id="IPR008011">
    <property type="entry name" value="Complex1_LYR_dom"/>
</dbReference>
<reference evidence="2" key="2">
    <citation type="submission" date="2022-06" db="UniProtKB">
        <authorList>
            <consortium name="EnsemblMetazoa"/>
        </authorList>
    </citation>
    <scope>IDENTIFICATION</scope>
    <source>
        <strain evidence="2">PS312</strain>
    </source>
</reference>
<sequence>MPSSSGRVFTLARRCYSAVASSLPTSSALQNLSNSRQVDHWQGANRGDSRSVWVNLYKQLQREAGKLGQYNHRSFAHSRIRDDFEANRTVTEPVQQQKLLKARAHSQTGRISINPKYLSLFHEGQDALATIKRQVVIEQLYPHQNTFTEESLVNAKQPVSLVNCRFVSSVAMKECTKYKSSTRISRSSCSSTSAPIHSASTTPLAAYESSATTNQCRSASKKFIDMLKIVACTCGEVFTKTNLPLIANCGHYVCTSYKNDAKPFECSVKADSNSLLIDKFFEGR</sequence>
<name>A0A2A6BUI9_PRIPA</name>
<dbReference type="GO" id="GO:0016226">
    <property type="term" value="P:iron-sulfur cluster assembly"/>
    <property type="evidence" value="ECO:0000318"/>
    <property type="project" value="GO_Central"/>
</dbReference>